<keyword evidence="2" id="KW-0732">Signal</keyword>
<reference evidence="4" key="1">
    <citation type="submission" date="2015-12" db="EMBL/GenBank/DDBJ databases">
        <title>De novo transcriptome assembly of four potential Pierce s Disease insect vectors from Arizona vineyards.</title>
        <authorList>
            <person name="Tassone E.E."/>
        </authorList>
    </citation>
    <scope>NUCLEOTIDE SEQUENCE</scope>
</reference>
<dbReference type="AlphaFoldDB" id="A0A1B6CMF1"/>
<dbReference type="Gene3D" id="3.40.50.1820">
    <property type="entry name" value="alpha/beta hydrolase"/>
    <property type="match status" value="1"/>
</dbReference>
<keyword evidence="1" id="KW-0325">Glycoprotein</keyword>
<dbReference type="Pfam" id="PF00135">
    <property type="entry name" value="COesterase"/>
    <property type="match status" value="1"/>
</dbReference>
<evidence type="ECO:0000256" key="2">
    <source>
        <dbReference type="SAM" id="SignalP"/>
    </source>
</evidence>
<dbReference type="SUPFAM" id="SSF53474">
    <property type="entry name" value="alpha/beta-Hydrolases"/>
    <property type="match status" value="1"/>
</dbReference>
<dbReference type="InterPro" id="IPR050309">
    <property type="entry name" value="Type-B_Carboxylest/Lipase"/>
</dbReference>
<dbReference type="PANTHER" id="PTHR11559">
    <property type="entry name" value="CARBOXYLESTERASE"/>
    <property type="match status" value="1"/>
</dbReference>
<evidence type="ECO:0000259" key="3">
    <source>
        <dbReference type="Pfam" id="PF00135"/>
    </source>
</evidence>
<dbReference type="InterPro" id="IPR002018">
    <property type="entry name" value="CarbesteraseB"/>
</dbReference>
<gene>
    <name evidence="4" type="ORF">g.23413</name>
</gene>
<dbReference type="InterPro" id="IPR029058">
    <property type="entry name" value="AB_hydrolase_fold"/>
</dbReference>
<sequence>LICLLFCLSCMLCEERPKVITRCGTVEGIYLQSRNGRNFSAFLNIKFAQPPIGSLRFEPPQPIVDCPDYVDASVEGPPCWQPNFNFPEIKKAYIGSEDCLSLNIYTPKVKSRSLLPVMVFFYNGGYVINSNSRLLYGPEYFMDEDVILVVPNNRQHILGYMSTEDYVVPGNMALKDQAAALQYVHDNIKFFNGNPDLVTIFGESAGGSTVNLHMHSPLSKGLFKQAISQSATASSSFSIIGVGTSLKYTKSIAALVDCDTSNTQELVDCLRTKEAENLTKTYMDYLYTQKEPRALFRPVIERKNVPGAFLNKSALVTKSKKPWMAGFTGKDSAAHYIGFVREGIEKALSRYEKEWDVLGPISLRFDDTSSDPVKVAKRIKEYYFPNGFLKGNKDTLIDMYTNTYLVSPLIMDAHNNLAPTYVYVFDHFGEYTRAVLPKNESIGRPIHGDDTMYLFVQESFFPNLKFNTTDLNISKLMVRLWVNFATYGNPTPKAGISKNPQDPTSCNIKWDKFGYRRNYLLIQTNKLSMLRNLSADQHKFWMSLNITDKLRSNFDNRGYLKD</sequence>
<organism evidence="4">
    <name type="scientific">Clastoptera arizonana</name>
    <name type="common">Arizona spittle bug</name>
    <dbReference type="NCBI Taxonomy" id="38151"/>
    <lineage>
        <taxon>Eukaryota</taxon>
        <taxon>Metazoa</taxon>
        <taxon>Ecdysozoa</taxon>
        <taxon>Arthropoda</taxon>
        <taxon>Hexapoda</taxon>
        <taxon>Insecta</taxon>
        <taxon>Pterygota</taxon>
        <taxon>Neoptera</taxon>
        <taxon>Paraneoptera</taxon>
        <taxon>Hemiptera</taxon>
        <taxon>Auchenorrhyncha</taxon>
        <taxon>Cercopoidea</taxon>
        <taxon>Clastopteridae</taxon>
        <taxon>Clastoptera</taxon>
    </lineage>
</organism>
<feature type="chain" id="PRO_5012972425" description="Carboxylesterase type B domain-containing protein" evidence="2">
    <location>
        <begin position="16"/>
        <end position="562"/>
    </location>
</feature>
<dbReference type="EMBL" id="GEDC01022750">
    <property type="protein sequence ID" value="JAS14548.1"/>
    <property type="molecule type" value="Transcribed_RNA"/>
</dbReference>
<protein>
    <recommendedName>
        <fullName evidence="3">Carboxylesterase type B domain-containing protein</fullName>
    </recommendedName>
</protein>
<proteinExistence type="predicted"/>
<feature type="domain" description="Carboxylesterase type B" evidence="3">
    <location>
        <begin position="17"/>
        <end position="541"/>
    </location>
</feature>
<evidence type="ECO:0000313" key="4">
    <source>
        <dbReference type="EMBL" id="JAS14548.1"/>
    </source>
</evidence>
<name>A0A1B6CMF1_9HEMI</name>
<feature type="signal peptide" evidence="2">
    <location>
        <begin position="1"/>
        <end position="15"/>
    </location>
</feature>
<feature type="non-terminal residue" evidence="4">
    <location>
        <position position="1"/>
    </location>
</feature>
<accession>A0A1B6CMF1</accession>
<evidence type="ECO:0000256" key="1">
    <source>
        <dbReference type="ARBA" id="ARBA00023180"/>
    </source>
</evidence>